<dbReference type="PANTHER" id="PTHR40265:SF1">
    <property type="entry name" value="GLYOXALASE-LIKE DOMAIN-CONTAINING PROTEIN"/>
    <property type="match status" value="1"/>
</dbReference>
<dbReference type="Pfam" id="PF13468">
    <property type="entry name" value="Glyoxalase_3"/>
    <property type="match status" value="1"/>
</dbReference>
<protein>
    <recommendedName>
        <fullName evidence="1">Glyoxalase-like domain-containing protein</fullName>
    </recommendedName>
</protein>
<evidence type="ECO:0000313" key="2">
    <source>
        <dbReference type="EMBL" id="CQR49575.1"/>
    </source>
</evidence>
<dbReference type="PANTHER" id="PTHR40265">
    <property type="entry name" value="BLL2707 PROTEIN"/>
    <property type="match status" value="1"/>
</dbReference>
<dbReference type="AlphaFoldDB" id="A0A0D6JPQ9"/>
<keyword evidence="3" id="KW-1185">Reference proteome</keyword>
<gene>
    <name evidence="2" type="ORF">BN996_01037</name>
</gene>
<dbReference type="InterPro" id="IPR029068">
    <property type="entry name" value="Glyas_Bleomycin-R_OHBP_Dase"/>
</dbReference>
<dbReference type="SUPFAM" id="SSF54593">
    <property type="entry name" value="Glyoxalase/Bleomycin resistance protein/Dihydroxybiphenyl dioxygenase"/>
    <property type="match status" value="1"/>
</dbReference>
<evidence type="ECO:0000259" key="1">
    <source>
        <dbReference type="Pfam" id="PF13468"/>
    </source>
</evidence>
<evidence type="ECO:0000313" key="3">
    <source>
        <dbReference type="Proteomes" id="UP000198902"/>
    </source>
</evidence>
<reference evidence="3" key="1">
    <citation type="submission" date="2015-03" db="EMBL/GenBank/DDBJ databases">
        <authorList>
            <person name="Urmite Genomes"/>
        </authorList>
    </citation>
    <scope>NUCLEOTIDE SEQUENCE [LARGE SCALE GENOMIC DNA]</scope>
    <source>
        <strain evidence="3">Arc-Hr</strain>
    </source>
</reference>
<dbReference type="EMBL" id="CSTE01000002">
    <property type="protein sequence ID" value="CQR49575.1"/>
    <property type="molecule type" value="Genomic_DNA"/>
</dbReference>
<accession>A0A0D6JPQ9</accession>
<feature type="domain" description="Glyoxalase-like" evidence="1">
    <location>
        <begin position="5"/>
        <end position="178"/>
    </location>
</feature>
<dbReference type="Proteomes" id="UP000198902">
    <property type="component" value="Unassembled WGS sequence"/>
</dbReference>
<dbReference type="OrthoDB" id="266164at2157"/>
<proteinExistence type="predicted"/>
<dbReference type="Gene3D" id="3.10.180.10">
    <property type="entry name" value="2,3-Dihydroxybiphenyl 1,2-Dioxygenase, domain 1"/>
    <property type="match status" value="1"/>
</dbReference>
<dbReference type="InterPro" id="IPR025870">
    <property type="entry name" value="Glyoxalase-like_dom"/>
</dbReference>
<sequence length="272" mass="29145">MDRTIDHVAFGGTELYELRAAANEVGLTPTYGGEHGTGTTHMAVVPFPDGSYLELIAPTLGTDAEDAGFWPDHLATDAGPAAWCLETDDAAASAKAAIDAGLPVDGPHEASRARPDGRLVEWDMCFEGTDQRLPFFIRDRTPRGYRVPTAVRNAAVRGLRTVVVATADREATAALFARRHRYPSPVDINGPFSAFATLPGTPLALCEPGDGALGERIEAVGEGPCAFLVGVTDLDRARNSLSLGPEIRYSDRRMAWFDHDLFDGRLGAVELP</sequence>
<organism evidence="2 3">
    <name type="scientific">Haloferax massiliensis</name>
    <dbReference type="NCBI Taxonomy" id="1476858"/>
    <lineage>
        <taxon>Archaea</taxon>
        <taxon>Methanobacteriati</taxon>
        <taxon>Methanobacteriota</taxon>
        <taxon>Stenosarchaea group</taxon>
        <taxon>Halobacteria</taxon>
        <taxon>Halobacteriales</taxon>
        <taxon>Haloferacaceae</taxon>
        <taxon>Haloferax</taxon>
    </lineage>
</organism>
<name>A0A0D6JPQ9_9EURY</name>
<dbReference type="RefSeq" id="WP_089777460.1">
    <property type="nucleotide sequence ID" value="NZ_CABLRR010000002.1"/>
</dbReference>